<evidence type="ECO:0000313" key="2">
    <source>
        <dbReference type="Proteomes" id="UP000253318"/>
    </source>
</evidence>
<dbReference type="RefSeq" id="WP_114396353.1">
    <property type="nucleotide sequence ID" value="NZ_QEIM01000007.1"/>
</dbReference>
<gene>
    <name evidence="1" type="ORF">DEF24_04755</name>
</gene>
<dbReference type="EMBL" id="QEIN01000023">
    <property type="protein sequence ID" value="RCV61253.1"/>
    <property type="molecule type" value="Genomic_DNA"/>
</dbReference>
<keyword evidence="2" id="KW-1185">Reference proteome</keyword>
<dbReference type="AlphaFoldDB" id="A0A368T9I9"/>
<name>A0A368T9I9_9ACTN</name>
<evidence type="ECO:0008006" key="3">
    <source>
        <dbReference type="Google" id="ProtNLM"/>
    </source>
</evidence>
<dbReference type="Proteomes" id="UP000253318">
    <property type="component" value="Unassembled WGS sequence"/>
</dbReference>
<protein>
    <recommendedName>
        <fullName evidence="3">NERD domain-containing protein</fullName>
    </recommendedName>
</protein>
<accession>A0A368T9I9</accession>
<reference evidence="1 2" key="1">
    <citation type="submission" date="2018-04" db="EMBL/GenBank/DDBJ databases">
        <title>Novel actinobacteria from marine sediment.</title>
        <authorList>
            <person name="Ng Z.Y."/>
            <person name="Tan G.Y.A."/>
        </authorList>
    </citation>
    <scope>NUCLEOTIDE SEQUENCE [LARGE SCALE GENOMIC DNA]</scope>
    <source>
        <strain evidence="1 2">TPS81</strain>
    </source>
</reference>
<organism evidence="1 2">
    <name type="scientific">Marinitenerispora sediminis</name>
    <dbReference type="NCBI Taxonomy" id="1931232"/>
    <lineage>
        <taxon>Bacteria</taxon>
        <taxon>Bacillati</taxon>
        <taxon>Actinomycetota</taxon>
        <taxon>Actinomycetes</taxon>
        <taxon>Streptosporangiales</taxon>
        <taxon>Nocardiopsidaceae</taxon>
        <taxon>Marinitenerispora</taxon>
    </lineage>
</organism>
<dbReference type="OrthoDB" id="3436308at2"/>
<sequence length="220" mass="22951">MGDGGSIRPGPAGRSGALPDSVAARWTRVAVRAAIAVAAGVMAAGFLNWRAGALVTALVGLGYLLLHTGPRGRSPHRHGRWLRVLRRHGYHLLPDGTTRHVAVGPGGVYLLETRFWQDPLTLADAEWRIGGVPANRVVDRLVRRAARIAEALRSAGMAEQAVVPVLMVAGRLPEPVMRSGGAVIAGVASAVGYIATRPPVVEPGDAAEIAAALERSAARG</sequence>
<evidence type="ECO:0000313" key="1">
    <source>
        <dbReference type="EMBL" id="RCV61253.1"/>
    </source>
</evidence>
<comment type="caution">
    <text evidence="1">The sequence shown here is derived from an EMBL/GenBank/DDBJ whole genome shotgun (WGS) entry which is preliminary data.</text>
</comment>
<proteinExistence type="predicted"/>